<dbReference type="GO" id="GO:0032541">
    <property type="term" value="C:cortical endoplasmic reticulum"/>
    <property type="evidence" value="ECO:0007669"/>
    <property type="project" value="TreeGrafter"/>
</dbReference>
<name>A0A9W8TXI3_9AGAR</name>
<evidence type="ECO:0000256" key="9">
    <source>
        <dbReference type="ARBA" id="ARBA00023136"/>
    </source>
</evidence>
<feature type="transmembrane region" description="Helical" evidence="10">
    <location>
        <begin position="279"/>
        <end position="302"/>
    </location>
</feature>
<reference evidence="12 13" key="1">
    <citation type="journal article" date="2023" name="Proc. Natl. Acad. Sci. U.S.A.">
        <title>A global phylogenomic analysis of the shiitake genus Lentinula.</title>
        <authorList>
            <person name="Sierra-Patev S."/>
            <person name="Min B."/>
            <person name="Naranjo-Ortiz M."/>
            <person name="Looney B."/>
            <person name="Konkel Z."/>
            <person name="Slot J.C."/>
            <person name="Sakamoto Y."/>
            <person name="Steenwyk J.L."/>
            <person name="Rokas A."/>
            <person name="Carro J."/>
            <person name="Camarero S."/>
            <person name="Ferreira P."/>
            <person name="Molpeceres G."/>
            <person name="Ruiz-Duenas F.J."/>
            <person name="Serrano A."/>
            <person name="Henrissat B."/>
            <person name="Drula E."/>
            <person name="Hughes K.W."/>
            <person name="Mata J.L."/>
            <person name="Ishikawa N.K."/>
            <person name="Vargas-Isla R."/>
            <person name="Ushijima S."/>
            <person name="Smith C.A."/>
            <person name="Donoghue J."/>
            <person name="Ahrendt S."/>
            <person name="Andreopoulos W."/>
            <person name="He G."/>
            <person name="LaButti K."/>
            <person name="Lipzen A."/>
            <person name="Ng V."/>
            <person name="Riley R."/>
            <person name="Sandor L."/>
            <person name="Barry K."/>
            <person name="Martinez A.T."/>
            <person name="Xiao Y."/>
            <person name="Gibbons J.G."/>
            <person name="Terashima K."/>
            <person name="Grigoriev I.V."/>
            <person name="Hibbett D."/>
        </authorList>
    </citation>
    <scope>NUCLEOTIDE SEQUENCE [LARGE SCALE GENOMIC DNA]</scope>
    <source>
        <strain evidence="12 13">TFB7810</strain>
    </source>
</reference>
<dbReference type="GO" id="GO:0000139">
    <property type="term" value="C:Golgi membrane"/>
    <property type="evidence" value="ECO:0007669"/>
    <property type="project" value="UniProtKB-SubCell"/>
</dbReference>
<feature type="transmembrane region" description="Helical" evidence="10">
    <location>
        <begin position="198"/>
        <end position="222"/>
    </location>
</feature>
<sequence length="330" mass="37648">MPVCTTCTHWLPHLYTVYQSAYNLRLEQCPNCHSFADPYVEHDELTLVIDLLLLKRAVYRHLLYNRDSEPRREDGTTAEDDNEQPKKARGIPTTLQDERELSRWRLVLRLGLTLTFVDAFIRWSHLSVQPASIQLEESPNFSPWNIGTISGFVKIFLGCCIETVSFHAGVIIACYVVLRALHLRLGGLQSDIRREFRFSLIPLALFYSSFTKLFFLFLLTIWRPSRTSQPLSPSDGDTLVLLPLNFDLDILSALNFMTDDNLDREWIVRNVMGGMSAGFGLRVILDINPFFTTLIILCGWMVKTFVSRLISGWIGDNVATAEAWLASSIP</sequence>
<dbReference type="GO" id="GO:0097036">
    <property type="term" value="P:regulation of plasma membrane sterol distribution"/>
    <property type="evidence" value="ECO:0007669"/>
    <property type="project" value="UniProtKB-UniRule"/>
</dbReference>
<dbReference type="GO" id="GO:0005789">
    <property type="term" value="C:endoplasmic reticulum membrane"/>
    <property type="evidence" value="ECO:0007669"/>
    <property type="project" value="UniProtKB-SubCell"/>
</dbReference>
<evidence type="ECO:0000313" key="13">
    <source>
        <dbReference type="Proteomes" id="UP001142393"/>
    </source>
</evidence>
<dbReference type="GO" id="GO:0032366">
    <property type="term" value="P:intracellular sterol transport"/>
    <property type="evidence" value="ECO:0007669"/>
    <property type="project" value="UniProtKB-UniRule"/>
</dbReference>
<comment type="similarity">
    <text evidence="2 10">Belongs to the ARV1 family.</text>
</comment>
<dbReference type="GO" id="GO:0006665">
    <property type="term" value="P:sphingolipid metabolic process"/>
    <property type="evidence" value="ECO:0007669"/>
    <property type="project" value="UniProtKB-UniRule"/>
</dbReference>
<evidence type="ECO:0000256" key="2">
    <source>
        <dbReference type="ARBA" id="ARBA00009187"/>
    </source>
</evidence>
<comment type="subcellular location">
    <subcellularLocation>
        <location evidence="1 10">Endoplasmic reticulum membrane</location>
        <topology evidence="1 10">Multi-pass membrane protein</topology>
    </subcellularLocation>
    <subcellularLocation>
        <location evidence="10">Golgi apparatus membrane</location>
        <topology evidence="10">Multi-pass membrane protein</topology>
    </subcellularLocation>
</comment>
<keyword evidence="9 10" id="KW-0472">Membrane</keyword>
<keyword evidence="5 10" id="KW-0256">Endoplasmic reticulum</keyword>
<dbReference type="GO" id="GO:0016125">
    <property type="term" value="P:sterol metabolic process"/>
    <property type="evidence" value="ECO:0007669"/>
    <property type="project" value="UniProtKB-UniRule"/>
</dbReference>
<dbReference type="PANTHER" id="PTHR14467:SF0">
    <property type="entry name" value="PROTEIN ARV1"/>
    <property type="match status" value="1"/>
</dbReference>
<evidence type="ECO:0000256" key="11">
    <source>
        <dbReference type="SAM" id="MobiDB-lite"/>
    </source>
</evidence>
<evidence type="ECO:0000313" key="12">
    <source>
        <dbReference type="EMBL" id="KAJ3743970.1"/>
    </source>
</evidence>
<comment type="function">
    <text evidence="10">Mediator of sterol homeostasis involved in sterol uptake, trafficking and distribution into membranes.</text>
</comment>
<gene>
    <name evidence="12" type="ORF">DFH05DRAFT_1399241</name>
</gene>
<comment type="function">
    <text evidence="10">Regulates also the sphingolipid metabolism.</text>
</comment>
<feature type="region of interest" description="Disordered" evidence="11">
    <location>
        <begin position="69"/>
        <end position="92"/>
    </location>
</feature>
<evidence type="ECO:0000256" key="10">
    <source>
        <dbReference type="RuleBase" id="RU368065"/>
    </source>
</evidence>
<comment type="caution">
    <text evidence="12">The sequence shown here is derived from an EMBL/GenBank/DDBJ whole genome shotgun (WGS) entry which is preliminary data.</text>
</comment>
<keyword evidence="10" id="KW-0333">Golgi apparatus</keyword>
<keyword evidence="13" id="KW-1185">Reference proteome</keyword>
<dbReference type="Pfam" id="PF04161">
    <property type="entry name" value="Arv1"/>
    <property type="match status" value="1"/>
</dbReference>
<keyword evidence="8 10" id="KW-0443">Lipid metabolism</keyword>
<keyword evidence="10" id="KW-0746">Sphingolipid metabolism</keyword>
<accession>A0A9W8TXI3</accession>
<protein>
    <recommendedName>
        <fullName evidence="10">Protein ARV</fullName>
    </recommendedName>
</protein>
<feature type="transmembrane region" description="Helical" evidence="10">
    <location>
        <begin position="155"/>
        <end position="178"/>
    </location>
</feature>
<evidence type="ECO:0000256" key="5">
    <source>
        <dbReference type="ARBA" id="ARBA00022824"/>
    </source>
</evidence>
<evidence type="ECO:0000256" key="4">
    <source>
        <dbReference type="ARBA" id="ARBA00022692"/>
    </source>
</evidence>
<dbReference type="EMBL" id="JANVFU010000007">
    <property type="protein sequence ID" value="KAJ3743970.1"/>
    <property type="molecule type" value="Genomic_DNA"/>
</dbReference>
<dbReference type="InterPro" id="IPR007290">
    <property type="entry name" value="Arv1"/>
</dbReference>
<evidence type="ECO:0000256" key="6">
    <source>
        <dbReference type="ARBA" id="ARBA00022989"/>
    </source>
</evidence>
<dbReference type="Proteomes" id="UP001142393">
    <property type="component" value="Unassembled WGS sequence"/>
</dbReference>
<dbReference type="PANTHER" id="PTHR14467">
    <property type="entry name" value="ARV1"/>
    <property type="match status" value="1"/>
</dbReference>
<evidence type="ECO:0000256" key="1">
    <source>
        <dbReference type="ARBA" id="ARBA00004477"/>
    </source>
</evidence>
<evidence type="ECO:0000256" key="8">
    <source>
        <dbReference type="ARBA" id="ARBA00023098"/>
    </source>
</evidence>
<proteinExistence type="inferred from homology"/>
<evidence type="ECO:0000256" key="3">
    <source>
        <dbReference type="ARBA" id="ARBA00022448"/>
    </source>
</evidence>
<keyword evidence="3 10" id="KW-0813">Transport</keyword>
<dbReference type="AlphaFoldDB" id="A0A9W8TXI3"/>
<organism evidence="12 13">
    <name type="scientific">Lentinula detonsa</name>
    <dbReference type="NCBI Taxonomy" id="2804962"/>
    <lineage>
        <taxon>Eukaryota</taxon>
        <taxon>Fungi</taxon>
        <taxon>Dikarya</taxon>
        <taxon>Basidiomycota</taxon>
        <taxon>Agaricomycotina</taxon>
        <taxon>Agaricomycetes</taxon>
        <taxon>Agaricomycetidae</taxon>
        <taxon>Agaricales</taxon>
        <taxon>Marasmiineae</taxon>
        <taxon>Omphalotaceae</taxon>
        <taxon>Lentinula</taxon>
    </lineage>
</organism>
<evidence type="ECO:0000256" key="7">
    <source>
        <dbReference type="ARBA" id="ARBA00023055"/>
    </source>
</evidence>
<keyword evidence="7 10" id="KW-0445">Lipid transport</keyword>
<keyword evidence="6 10" id="KW-1133">Transmembrane helix</keyword>
<keyword evidence="4 10" id="KW-0812">Transmembrane</keyword>